<evidence type="ECO:0000256" key="8">
    <source>
        <dbReference type="ARBA" id="ARBA00023251"/>
    </source>
</evidence>
<evidence type="ECO:0000256" key="3">
    <source>
        <dbReference type="ARBA" id="ARBA00022475"/>
    </source>
</evidence>
<dbReference type="RefSeq" id="WP_092532923.1">
    <property type="nucleotide sequence ID" value="NZ_FNIM01000001.1"/>
</dbReference>
<keyword evidence="13" id="KW-1185">Reference proteome</keyword>
<evidence type="ECO:0000256" key="6">
    <source>
        <dbReference type="ARBA" id="ARBA00022967"/>
    </source>
</evidence>
<dbReference type="GO" id="GO:0016887">
    <property type="term" value="F:ATP hydrolysis activity"/>
    <property type="evidence" value="ECO:0007669"/>
    <property type="project" value="InterPro"/>
</dbReference>
<comment type="subcellular location">
    <subcellularLocation>
        <location evidence="1">Cell membrane</location>
        <topology evidence="1">Peripheral membrane protein</topology>
        <orientation evidence="1">Cytoplasmic side</orientation>
    </subcellularLocation>
</comment>
<keyword evidence="7" id="KW-0472">Membrane</keyword>
<evidence type="ECO:0000256" key="9">
    <source>
        <dbReference type="ARBA" id="ARBA00049985"/>
    </source>
</evidence>
<dbReference type="GO" id="GO:0043215">
    <property type="term" value="P:daunorubicin transport"/>
    <property type="evidence" value="ECO:0007669"/>
    <property type="project" value="InterPro"/>
</dbReference>
<dbReference type="Proteomes" id="UP000198541">
    <property type="component" value="Unassembled WGS sequence"/>
</dbReference>
<dbReference type="EMBL" id="FNIM01000001">
    <property type="protein sequence ID" value="SDN28391.1"/>
    <property type="molecule type" value="Genomic_DNA"/>
</dbReference>
<sequence length="384" mass="40758">MSTASSPHPPTPRAHHQAGDVPAIHATGLRRDFGSLRAVDDLDLDIAAGSVYGLLGPNGAGKSTVVKLLTTLLRPSSGSATIMGHDLAHAPHRVRSVIGVAGQYASVDETLTGRENLRLFARLTGMSRTDSRRRADELLEAFSLADAAGRRVGRYSGGMRRRLDLAVSMVATPPLLFLDEPTTGLDPRTRQQMWQVVEDLVSHGTTILLTTQYLDEADRLADRIGIMNHGRKVAEGSPDQLKDRIGTSALAITPANRADVPAIRDAITRVLSPGGTPTTRAGRIYAPIRQTADATEILVALREQGLSPAAISVDRPSLDSVFLTLTGNHGPTREATDRSTTSGPTTSGPTTAGPTTAEPVHAAGLSTHHNTNLNNTDLNTEEDL</sequence>
<name>A0A1H0A559_9ACTO</name>
<protein>
    <submittedName>
        <fullName evidence="12">ABC-2 type transport system ATP-binding protein</fullName>
    </submittedName>
</protein>
<dbReference type="Pfam" id="PF00005">
    <property type="entry name" value="ABC_tran"/>
    <property type="match status" value="1"/>
</dbReference>
<feature type="compositionally biased region" description="Low complexity" evidence="10">
    <location>
        <begin position="367"/>
        <end position="378"/>
    </location>
</feature>
<evidence type="ECO:0000256" key="2">
    <source>
        <dbReference type="ARBA" id="ARBA00022448"/>
    </source>
</evidence>
<evidence type="ECO:0000256" key="5">
    <source>
        <dbReference type="ARBA" id="ARBA00022840"/>
    </source>
</evidence>
<dbReference type="GO" id="GO:1900753">
    <property type="term" value="P:doxorubicin transport"/>
    <property type="evidence" value="ECO:0007669"/>
    <property type="project" value="InterPro"/>
</dbReference>
<dbReference type="InterPro" id="IPR003439">
    <property type="entry name" value="ABC_transporter-like_ATP-bd"/>
</dbReference>
<evidence type="ECO:0000256" key="10">
    <source>
        <dbReference type="SAM" id="MobiDB-lite"/>
    </source>
</evidence>
<dbReference type="PROSITE" id="PS00211">
    <property type="entry name" value="ABC_TRANSPORTER_1"/>
    <property type="match status" value="1"/>
</dbReference>
<comment type="similarity">
    <text evidence="9">Belongs to the ABC transporter superfamily. Drug exporter-1 (DrugE1) (TC 3.A.1.105) family.</text>
</comment>
<reference evidence="13" key="1">
    <citation type="submission" date="2016-10" db="EMBL/GenBank/DDBJ databases">
        <authorList>
            <person name="Varghese N."/>
            <person name="Submissions S."/>
        </authorList>
    </citation>
    <scope>NUCLEOTIDE SEQUENCE [LARGE SCALE GENOMIC DNA]</scope>
    <source>
        <strain evidence="13">DSM 27982</strain>
    </source>
</reference>
<evidence type="ECO:0000256" key="1">
    <source>
        <dbReference type="ARBA" id="ARBA00004413"/>
    </source>
</evidence>
<feature type="region of interest" description="Disordered" evidence="10">
    <location>
        <begin position="324"/>
        <end position="384"/>
    </location>
</feature>
<dbReference type="SUPFAM" id="SSF52540">
    <property type="entry name" value="P-loop containing nucleoside triphosphate hydrolases"/>
    <property type="match status" value="1"/>
</dbReference>
<keyword evidence="2" id="KW-0813">Transport</keyword>
<dbReference type="AlphaFoldDB" id="A0A1H0A559"/>
<dbReference type="Gene3D" id="3.40.50.300">
    <property type="entry name" value="P-loop containing nucleotide triphosphate hydrolases"/>
    <property type="match status" value="1"/>
</dbReference>
<keyword evidence="3" id="KW-1003">Cell membrane</keyword>
<dbReference type="PANTHER" id="PTHR42711:SF19">
    <property type="entry name" value="DOXORUBICIN RESISTANCE ATP-BINDING PROTEIN DRRA"/>
    <property type="match status" value="1"/>
</dbReference>
<accession>A0A1H0A559</accession>
<dbReference type="SMART" id="SM00382">
    <property type="entry name" value="AAA"/>
    <property type="match status" value="1"/>
</dbReference>
<evidence type="ECO:0000313" key="12">
    <source>
        <dbReference type="EMBL" id="SDN28391.1"/>
    </source>
</evidence>
<keyword evidence="6" id="KW-1278">Translocase</keyword>
<feature type="region of interest" description="Disordered" evidence="10">
    <location>
        <begin position="1"/>
        <end position="21"/>
    </location>
</feature>
<dbReference type="GO" id="GO:0046677">
    <property type="term" value="P:response to antibiotic"/>
    <property type="evidence" value="ECO:0007669"/>
    <property type="project" value="UniProtKB-KW"/>
</dbReference>
<feature type="compositionally biased region" description="Low complexity" evidence="10">
    <location>
        <begin position="339"/>
        <end position="357"/>
    </location>
</feature>
<evidence type="ECO:0000313" key="13">
    <source>
        <dbReference type="Proteomes" id="UP000198541"/>
    </source>
</evidence>
<dbReference type="FunFam" id="3.40.50.300:FF:000589">
    <property type="entry name" value="ABC transporter, ATP-binding subunit"/>
    <property type="match status" value="1"/>
</dbReference>
<dbReference type="GO" id="GO:0005886">
    <property type="term" value="C:plasma membrane"/>
    <property type="evidence" value="ECO:0007669"/>
    <property type="project" value="UniProtKB-SubCell"/>
</dbReference>
<dbReference type="InterPro" id="IPR050763">
    <property type="entry name" value="ABC_transporter_ATP-binding"/>
</dbReference>
<dbReference type="PANTHER" id="PTHR42711">
    <property type="entry name" value="ABC TRANSPORTER ATP-BINDING PROTEIN"/>
    <property type="match status" value="1"/>
</dbReference>
<evidence type="ECO:0000259" key="11">
    <source>
        <dbReference type="PROSITE" id="PS50893"/>
    </source>
</evidence>
<dbReference type="InterPro" id="IPR003593">
    <property type="entry name" value="AAA+_ATPase"/>
</dbReference>
<dbReference type="InterPro" id="IPR027417">
    <property type="entry name" value="P-loop_NTPase"/>
</dbReference>
<organism evidence="12 13">
    <name type="scientific">Actinomyces ruminicola</name>
    <dbReference type="NCBI Taxonomy" id="332524"/>
    <lineage>
        <taxon>Bacteria</taxon>
        <taxon>Bacillati</taxon>
        <taxon>Actinomycetota</taxon>
        <taxon>Actinomycetes</taxon>
        <taxon>Actinomycetales</taxon>
        <taxon>Actinomycetaceae</taxon>
        <taxon>Actinomyces</taxon>
    </lineage>
</organism>
<feature type="domain" description="ABC transporter" evidence="11">
    <location>
        <begin position="24"/>
        <end position="254"/>
    </location>
</feature>
<proteinExistence type="inferred from homology"/>
<dbReference type="GO" id="GO:0005524">
    <property type="term" value="F:ATP binding"/>
    <property type="evidence" value="ECO:0007669"/>
    <property type="project" value="UniProtKB-KW"/>
</dbReference>
<dbReference type="NCBIfam" id="TIGR01188">
    <property type="entry name" value="drrA"/>
    <property type="match status" value="1"/>
</dbReference>
<evidence type="ECO:0000256" key="7">
    <source>
        <dbReference type="ARBA" id="ARBA00023136"/>
    </source>
</evidence>
<keyword evidence="8" id="KW-0046">Antibiotic resistance</keyword>
<gene>
    <name evidence="12" type="ORF">SAMN05216355_101564</name>
</gene>
<dbReference type="InterPro" id="IPR005894">
    <property type="entry name" value="DrrA"/>
</dbReference>
<dbReference type="InterPro" id="IPR017871">
    <property type="entry name" value="ABC_transporter-like_CS"/>
</dbReference>
<keyword evidence="5 12" id="KW-0067">ATP-binding</keyword>
<evidence type="ECO:0000256" key="4">
    <source>
        <dbReference type="ARBA" id="ARBA00022741"/>
    </source>
</evidence>
<dbReference type="PROSITE" id="PS50893">
    <property type="entry name" value="ABC_TRANSPORTER_2"/>
    <property type="match status" value="1"/>
</dbReference>
<keyword evidence="4" id="KW-0547">Nucleotide-binding</keyword>